<name>A0A0P6XDZ5_9CHLR</name>
<dbReference type="Proteomes" id="UP000050277">
    <property type="component" value="Unassembled WGS sequence"/>
</dbReference>
<feature type="transmembrane region" description="Helical" evidence="16">
    <location>
        <begin position="95"/>
        <end position="113"/>
    </location>
</feature>
<evidence type="ECO:0000256" key="10">
    <source>
        <dbReference type="ARBA" id="ARBA00023098"/>
    </source>
</evidence>
<dbReference type="PROSITE" id="PS00379">
    <property type="entry name" value="CDP_ALCOHOL_P_TRANSF"/>
    <property type="match status" value="1"/>
</dbReference>
<keyword evidence="10" id="KW-0443">Lipid metabolism</keyword>
<evidence type="ECO:0000256" key="5">
    <source>
        <dbReference type="ARBA" id="ARBA00017171"/>
    </source>
</evidence>
<evidence type="ECO:0000256" key="8">
    <source>
        <dbReference type="ARBA" id="ARBA00022692"/>
    </source>
</evidence>
<feature type="transmembrane region" description="Helical" evidence="16">
    <location>
        <begin position="9"/>
        <end position="28"/>
    </location>
</feature>
<accession>A0A0P6XDZ5</accession>
<dbReference type="Pfam" id="PF01066">
    <property type="entry name" value="CDP-OH_P_transf"/>
    <property type="match status" value="1"/>
</dbReference>
<evidence type="ECO:0000256" key="2">
    <source>
        <dbReference type="ARBA" id="ARBA00004127"/>
    </source>
</evidence>
<reference evidence="17 18" key="1">
    <citation type="submission" date="2015-07" db="EMBL/GenBank/DDBJ databases">
        <title>Whole genome sequence of Herpetosiphon geysericola DSM 7119.</title>
        <authorList>
            <person name="Hemp J."/>
            <person name="Ward L.M."/>
            <person name="Pace L.A."/>
            <person name="Fischer W.W."/>
        </authorList>
    </citation>
    <scope>NUCLEOTIDE SEQUENCE [LARGE SCALE GENOMIC DNA]</scope>
    <source>
        <strain evidence="17 18">DSM 7119</strain>
    </source>
</reference>
<evidence type="ECO:0000313" key="17">
    <source>
        <dbReference type="EMBL" id="KPL81288.1"/>
    </source>
</evidence>
<evidence type="ECO:0000256" key="7">
    <source>
        <dbReference type="ARBA" id="ARBA00022679"/>
    </source>
</evidence>
<evidence type="ECO:0000256" key="4">
    <source>
        <dbReference type="ARBA" id="ARBA00013174"/>
    </source>
</evidence>
<evidence type="ECO:0000256" key="12">
    <source>
        <dbReference type="ARBA" id="ARBA00023209"/>
    </source>
</evidence>
<feature type="transmembrane region" description="Helical" evidence="16">
    <location>
        <begin position="151"/>
        <end position="170"/>
    </location>
</feature>
<dbReference type="GO" id="GO:0008654">
    <property type="term" value="P:phospholipid biosynthetic process"/>
    <property type="evidence" value="ECO:0007669"/>
    <property type="project" value="UniProtKB-KW"/>
</dbReference>
<evidence type="ECO:0000256" key="14">
    <source>
        <dbReference type="ARBA" id="ARBA00032361"/>
    </source>
</evidence>
<comment type="similarity">
    <text evidence="3 15">Belongs to the CDP-alcohol phosphatidyltransferase class-I family.</text>
</comment>
<feature type="transmembrane region" description="Helical" evidence="16">
    <location>
        <begin position="177"/>
        <end position="196"/>
    </location>
</feature>
<evidence type="ECO:0000256" key="16">
    <source>
        <dbReference type="SAM" id="Phobius"/>
    </source>
</evidence>
<keyword evidence="6" id="KW-0444">Lipid biosynthesis</keyword>
<dbReference type="EMBL" id="LGKP01000035">
    <property type="protein sequence ID" value="KPL81288.1"/>
    <property type="molecule type" value="Genomic_DNA"/>
</dbReference>
<dbReference type="GO" id="GO:0012505">
    <property type="term" value="C:endomembrane system"/>
    <property type="evidence" value="ECO:0007669"/>
    <property type="project" value="UniProtKB-SubCell"/>
</dbReference>
<evidence type="ECO:0000256" key="9">
    <source>
        <dbReference type="ARBA" id="ARBA00022989"/>
    </source>
</evidence>
<evidence type="ECO:0000256" key="6">
    <source>
        <dbReference type="ARBA" id="ARBA00022516"/>
    </source>
</evidence>
<keyword evidence="12" id="KW-0594">Phospholipid biosynthesis</keyword>
<dbReference type="AlphaFoldDB" id="A0A0P6XDZ5"/>
<comment type="catalytic activity">
    <reaction evidence="1">
        <text>a CDP-1,2-diacyl-sn-glycerol + L-serine = a 1,2-diacyl-sn-glycero-3-phospho-L-serine + CMP + H(+)</text>
        <dbReference type="Rhea" id="RHEA:16913"/>
        <dbReference type="ChEBI" id="CHEBI:15378"/>
        <dbReference type="ChEBI" id="CHEBI:33384"/>
        <dbReference type="ChEBI" id="CHEBI:57262"/>
        <dbReference type="ChEBI" id="CHEBI:58332"/>
        <dbReference type="ChEBI" id="CHEBI:60377"/>
        <dbReference type="EC" id="2.7.8.8"/>
    </reaction>
</comment>
<dbReference type="EC" id="2.7.8.8" evidence="4"/>
<evidence type="ECO:0000256" key="13">
    <source>
        <dbReference type="ARBA" id="ARBA00023264"/>
    </source>
</evidence>
<dbReference type="STRING" id="70996.SE18_21695"/>
<dbReference type="InterPro" id="IPR000462">
    <property type="entry name" value="CDP-OH_P_trans"/>
</dbReference>
<keyword evidence="13" id="KW-1208">Phospholipid metabolism</keyword>
<dbReference type="PANTHER" id="PTHR14269:SF61">
    <property type="entry name" value="CDP-DIACYLGLYCEROL--SERINE O-PHOSPHATIDYLTRANSFERASE"/>
    <property type="match status" value="1"/>
</dbReference>
<dbReference type="NCBIfam" id="TIGR00473">
    <property type="entry name" value="pssA"/>
    <property type="match status" value="1"/>
</dbReference>
<dbReference type="GO" id="GO:0016020">
    <property type="term" value="C:membrane"/>
    <property type="evidence" value="ECO:0007669"/>
    <property type="project" value="InterPro"/>
</dbReference>
<dbReference type="GO" id="GO:0003882">
    <property type="term" value="F:CDP-diacylglycerol-serine O-phosphatidyltransferase activity"/>
    <property type="evidence" value="ECO:0007669"/>
    <property type="project" value="UniProtKB-EC"/>
</dbReference>
<dbReference type="InterPro" id="IPR004533">
    <property type="entry name" value="CDP-diaglyc--ser_O-PTrfase"/>
</dbReference>
<keyword evidence="7 15" id="KW-0808">Transferase</keyword>
<feature type="transmembrane region" description="Helical" evidence="16">
    <location>
        <begin position="202"/>
        <end position="223"/>
    </location>
</feature>
<evidence type="ECO:0000256" key="15">
    <source>
        <dbReference type="RuleBase" id="RU003750"/>
    </source>
</evidence>
<feature type="transmembrane region" description="Helical" evidence="16">
    <location>
        <begin position="125"/>
        <end position="145"/>
    </location>
</feature>
<comment type="caution">
    <text evidence="17">The sequence shown here is derived from an EMBL/GenBank/DDBJ whole genome shotgun (WGS) entry which is preliminary data.</text>
</comment>
<dbReference type="PATRIC" id="fig|70996.4.peg.2154"/>
<gene>
    <name evidence="17" type="ORF">SE18_21695</name>
</gene>
<sequence length="232" mass="24860">MAVKFRRSWVPNLVTSGNLFCGFLAVIAAVDGEAFKAAVLICLAAIFDTLDGRTARMLGVSGEFGKELDSLADVVSFGTAPALLIYQVSLREVGWLGTIAAGIFVCCGAGRLARYNLITSSDKRFFVGMPIPMAGMTAASLALYTGALNPYVATALIGFTGFLMVSTLRFPSVEQIAFETFLPIRIAFIAIFVLALSRPSQFLYVLPLSYISYGLIANIVWTIRGRGSRTAA</sequence>
<keyword evidence="8 16" id="KW-0812">Transmembrane</keyword>
<dbReference type="Gene3D" id="1.20.120.1760">
    <property type="match status" value="1"/>
</dbReference>
<dbReference type="PANTHER" id="PTHR14269">
    <property type="entry name" value="CDP-DIACYLGLYCEROL--GLYCEROL-3-PHOSPHATE 3-PHOSPHATIDYLTRANSFERASE-RELATED"/>
    <property type="match status" value="1"/>
</dbReference>
<comment type="subcellular location">
    <subcellularLocation>
        <location evidence="2">Endomembrane system</location>
        <topology evidence="2">Multi-pass membrane protein</topology>
    </subcellularLocation>
</comment>
<keyword evidence="18" id="KW-1185">Reference proteome</keyword>
<evidence type="ECO:0000256" key="1">
    <source>
        <dbReference type="ARBA" id="ARBA00000287"/>
    </source>
</evidence>
<keyword evidence="9 16" id="KW-1133">Transmembrane helix</keyword>
<evidence type="ECO:0000256" key="3">
    <source>
        <dbReference type="ARBA" id="ARBA00010441"/>
    </source>
</evidence>
<protein>
    <recommendedName>
        <fullName evidence="5">CDP-diacylglycerol--serine O-phosphatidyltransferase</fullName>
        <ecNumber evidence="4">2.7.8.8</ecNumber>
    </recommendedName>
    <alternativeName>
        <fullName evidence="14">Phosphatidylserine synthase</fullName>
    </alternativeName>
</protein>
<proteinExistence type="inferred from homology"/>
<dbReference type="InterPro" id="IPR043130">
    <property type="entry name" value="CDP-OH_PTrfase_TM_dom"/>
</dbReference>
<evidence type="ECO:0000256" key="11">
    <source>
        <dbReference type="ARBA" id="ARBA00023136"/>
    </source>
</evidence>
<evidence type="ECO:0000313" key="18">
    <source>
        <dbReference type="Proteomes" id="UP000050277"/>
    </source>
</evidence>
<organism evidence="17 18">
    <name type="scientific">Herpetosiphon geysericola</name>
    <dbReference type="NCBI Taxonomy" id="70996"/>
    <lineage>
        <taxon>Bacteria</taxon>
        <taxon>Bacillati</taxon>
        <taxon>Chloroflexota</taxon>
        <taxon>Chloroflexia</taxon>
        <taxon>Herpetosiphonales</taxon>
        <taxon>Herpetosiphonaceae</taxon>
        <taxon>Herpetosiphon</taxon>
    </lineage>
</organism>
<dbReference type="InterPro" id="IPR048254">
    <property type="entry name" value="CDP_ALCOHOL_P_TRANSF_CS"/>
</dbReference>
<dbReference type="InterPro" id="IPR050324">
    <property type="entry name" value="CDP-alcohol_PTase-I"/>
</dbReference>
<keyword evidence="11 16" id="KW-0472">Membrane</keyword>